<dbReference type="AlphaFoldDB" id="V7I8P0"/>
<dbReference type="Pfam" id="PF08922">
    <property type="entry name" value="DUF1905"/>
    <property type="match status" value="1"/>
</dbReference>
<proteinExistence type="predicted"/>
<dbReference type="STRING" id="994573.T472_0205425"/>
<dbReference type="eggNOG" id="COG4430">
    <property type="taxonomic scope" value="Bacteria"/>
</dbReference>
<keyword evidence="2" id="KW-1185">Reference proteome</keyword>
<dbReference type="Proteomes" id="UP000017747">
    <property type="component" value="Unassembled WGS sequence"/>
</dbReference>
<dbReference type="Gene3D" id="2.40.30.100">
    <property type="entry name" value="AF2212/PG0164-like"/>
    <property type="match status" value="1"/>
</dbReference>
<dbReference type="Pfam" id="PF13376">
    <property type="entry name" value="OmdA"/>
    <property type="match status" value="1"/>
</dbReference>
<evidence type="ECO:0000313" key="1">
    <source>
        <dbReference type="EMBL" id="ETA81631.1"/>
    </source>
</evidence>
<reference evidence="1 2" key="1">
    <citation type="journal article" date="2014" name="Genome Announc.">
        <title>Genome Sequence of Youngiibacter fragilis, the Type Strain of the Genus Youngiibacter.</title>
        <authorList>
            <person name="Wawrik C.B."/>
            <person name="Callaghan A.V."/>
            <person name="Stamps B.W."/>
            <person name="Wawrik B."/>
        </authorList>
    </citation>
    <scope>NUCLEOTIDE SEQUENCE [LARGE SCALE GENOMIC DNA]</scope>
    <source>
        <strain evidence="1 2">232.1</strain>
    </source>
</reference>
<dbReference type="OrthoDB" id="9800461at2"/>
<organism evidence="1 2">
    <name type="scientific">Youngiibacter fragilis 232.1</name>
    <dbReference type="NCBI Taxonomy" id="994573"/>
    <lineage>
        <taxon>Bacteria</taxon>
        <taxon>Bacillati</taxon>
        <taxon>Bacillota</taxon>
        <taxon>Clostridia</taxon>
        <taxon>Eubacteriales</taxon>
        <taxon>Clostridiaceae</taxon>
        <taxon>Youngiibacter</taxon>
    </lineage>
</organism>
<name>V7I8P0_9CLOT</name>
<dbReference type="EMBL" id="AXUN02000086">
    <property type="protein sequence ID" value="ETA81631.1"/>
    <property type="molecule type" value="Genomic_DNA"/>
</dbReference>
<protein>
    <submittedName>
        <fullName evidence="1">Transcription antitermination protein NusB</fullName>
    </submittedName>
</protein>
<gene>
    <name evidence="1" type="ORF">T472_0205425</name>
</gene>
<dbReference type="RefSeq" id="WP_023387459.1">
    <property type="nucleotide sequence ID" value="NZ_AXUN02000086.1"/>
</dbReference>
<sequence>MLEFLGIIMDSGKGGAYLEVPFDIEKEFGSKRIKAKVQFEGVEYRGSIMKMGTECYIIGITKDIQSKIGKTIGDTVNVRFEKDEEERTVEVPEDLRASLESENLMERFDKKSYTFRKKHISGIMESKVQGTREKRILKLIGELKEQK</sequence>
<comment type="caution">
    <text evidence="1">The sequence shown here is derived from an EMBL/GenBank/DDBJ whole genome shotgun (WGS) entry which is preliminary data.</text>
</comment>
<dbReference type="InterPro" id="IPR015018">
    <property type="entry name" value="DUF1905"/>
</dbReference>
<dbReference type="InterPro" id="IPR037079">
    <property type="entry name" value="AF2212/PG0164-like_sf"/>
</dbReference>
<accession>V7I8P0</accession>
<evidence type="ECO:0000313" key="2">
    <source>
        <dbReference type="Proteomes" id="UP000017747"/>
    </source>
</evidence>
<dbReference type="SUPFAM" id="SSF141694">
    <property type="entry name" value="AF2212/PG0164-like"/>
    <property type="match status" value="1"/>
</dbReference>